<evidence type="ECO:0000313" key="2">
    <source>
        <dbReference type="Proteomes" id="UP000826195"/>
    </source>
</evidence>
<dbReference type="Proteomes" id="UP000826195">
    <property type="component" value="Unassembled WGS sequence"/>
</dbReference>
<keyword evidence="2" id="KW-1185">Reference proteome</keyword>
<organism evidence="1 2">
    <name type="scientific">Cotesia glomerata</name>
    <name type="common">Lepidopteran parasitic wasp</name>
    <name type="synonym">Apanteles glomeratus</name>
    <dbReference type="NCBI Taxonomy" id="32391"/>
    <lineage>
        <taxon>Eukaryota</taxon>
        <taxon>Metazoa</taxon>
        <taxon>Ecdysozoa</taxon>
        <taxon>Arthropoda</taxon>
        <taxon>Hexapoda</taxon>
        <taxon>Insecta</taxon>
        <taxon>Pterygota</taxon>
        <taxon>Neoptera</taxon>
        <taxon>Endopterygota</taxon>
        <taxon>Hymenoptera</taxon>
        <taxon>Apocrita</taxon>
        <taxon>Ichneumonoidea</taxon>
        <taxon>Braconidae</taxon>
        <taxon>Microgastrinae</taxon>
        <taxon>Cotesia</taxon>
    </lineage>
</organism>
<proteinExistence type="predicted"/>
<dbReference type="AlphaFoldDB" id="A0AAV7IT91"/>
<name>A0AAV7IT91_COTGL</name>
<gene>
    <name evidence="1" type="ORF">KQX54_004116</name>
</gene>
<dbReference type="EMBL" id="JAHXZJ010000747">
    <property type="protein sequence ID" value="KAH0557327.1"/>
    <property type="molecule type" value="Genomic_DNA"/>
</dbReference>
<reference evidence="1 2" key="1">
    <citation type="journal article" date="2021" name="J. Hered.">
        <title>A chromosome-level genome assembly of the parasitoid wasp, Cotesia glomerata (Hymenoptera: Braconidae).</title>
        <authorList>
            <person name="Pinto B.J."/>
            <person name="Weis J.J."/>
            <person name="Gamble T."/>
            <person name="Ode P.J."/>
            <person name="Paul R."/>
            <person name="Zaspel J.M."/>
        </authorList>
    </citation>
    <scope>NUCLEOTIDE SEQUENCE [LARGE SCALE GENOMIC DNA]</scope>
    <source>
        <strain evidence="1">CgM1</strain>
    </source>
</reference>
<evidence type="ECO:0000313" key="1">
    <source>
        <dbReference type="EMBL" id="KAH0557327.1"/>
    </source>
</evidence>
<comment type="caution">
    <text evidence="1">The sequence shown here is derived from an EMBL/GenBank/DDBJ whole genome shotgun (WGS) entry which is preliminary data.</text>
</comment>
<sequence length="132" mass="14147">MPVTRKDLVTNANRNLQSSQGVLSGIPNTSSQHTVSFALTGKAKLPVAVKGLENNTSSQGVPPCASEYNSLVLNLQSSQGVLSGIPNTSSQHTVSFALTGKAKLPVAIKDFQNRIVEHTRDRIEETYQTQQA</sequence>
<accession>A0AAV7IT91</accession>
<protein>
    <submittedName>
        <fullName evidence="1">Uncharacterized protein</fullName>
    </submittedName>
</protein>